<evidence type="ECO:0000313" key="2">
    <source>
        <dbReference type="EMBL" id="CAG10286.1"/>
    </source>
</evidence>
<feature type="region of interest" description="Disordered" evidence="1">
    <location>
        <begin position="81"/>
        <end position="102"/>
    </location>
</feature>
<dbReference type="AlphaFoldDB" id="Q4RMU6"/>
<gene>
    <name evidence="2" type="ORF">GSTENG00031870001</name>
</gene>
<accession>Q4RMU6</accession>
<evidence type="ECO:0000256" key="1">
    <source>
        <dbReference type="SAM" id="MobiDB-lite"/>
    </source>
</evidence>
<name>Q4RMU6_TETNG</name>
<reference evidence="2" key="1">
    <citation type="journal article" date="2004" name="Nature">
        <title>Genome duplication in the teleost fish Tetraodon nigroviridis reveals the early vertebrate proto-karyotype.</title>
        <authorList>
            <person name="Jaillon O."/>
            <person name="Aury J.-M."/>
            <person name="Brunet F."/>
            <person name="Petit J.-L."/>
            <person name="Stange-Thomann N."/>
            <person name="Mauceli E."/>
            <person name="Bouneau L."/>
            <person name="Fischer C."/>
            <person name="Ozouf-Costaz C."/>
            <person name="Bernot A."/>
            <person name="Nicaud S."/>
            <person name="Jaffe D."/>
            <person name="Fisher S."/>
            <person name="Lutfalla G."/>
            <person name="Dossat C."/>
            <person name="Segurens B."/>
            <person name="Dasilva C."/>
            <person name="Salanoubat M."/>
            <person name="Levy M."/>
            <person name="Boudet N."/>
            <person name="Castellano S."/>
            <person name="Anthouard V."/>
            <person name="Jubin C."/>
            <person name="Castelli V."/>
            <person name="Katinka M."/>
            <person name="Vacherie B."/>
            <person name="Biemont C."/>
            <person name="Skalli Z."/>
            <person name="Cattolico L."/>
            <person name="Poulain J."/>
            <person name="De Berardinis V."/>
            <person name="Cruaud C."/>
            <person name="Duprat S."/>
            <person name="Brottier P."/>
            <person name="Coutanceau J.-P."/>
            <person name="Gouzy J."/>
            <person name="Parra G."/>
            <person name="Lardier G."/>
            <person name="Chapple C."/>
            <person name="McKernan K.J."/>
            <person name="McEwan P."/>
            <person name="Bosak S."/>
            <person name="Kellis M."/>
            <person name="Volff J.-N."/>
            <person name="Guigo R."/>
            <person name="Zody M.C."/>
            <person name="Mesirov J."/>
            <person name="Lindblad-Toh K."/>
            <person name="Birren B."/>
            <person name="Nusbaum C."/>
            <person name="Kahn D."/>
            <person name="Robinson-Rechavi M."/>
            <person name="Laudet V."/>
            <person name="Schachter V."/>
            <person name="Quetier F."/>
            <person name="Saurin W."/>
            <person name="Scarpelli C."/>
            <person name="Wincker P."/>
            <person name="Lander E.S."/>
            <person name="Weissenbach J."/>
            <person name="Roest Crollius H."/>
        </authorList>
    </citation>
    <scope>NUCLEOTIDE SEQUENCE [LARGE SCALE GENOMIC DNA]</scope>
</reference>
<proteinExistence type="predicted"/>
<feature type="region of interest" description="Disordered" evidence="1">
    <location>
        <begin position="136"/>
        <end position="156"/>
    </location>
</feature>
<dbReference type="EMBL" id="CAAE01015018">
    <property type="protein sequence ID" value="CAG10286.1"/>
    <property type="molecule type" value="Genomic_DNA"/>
</dbReference>
<feature type="compositionally biased region" description="Basic residues" evidence="1">
    <location>
        <begin position="84"/>
        <end position="93"/>
    </location>
</feature>
<organism evidence="2">
    <name type="scientific">Tetraodon nigroviridis</name>
    <name type="common">Spotted green pufferfish</name>
    <name type="synonym">Chelonodon nigroviridis</name>
    <dbReference type="NCBI Taxonomy" id="99883"/>
    <lineage>
        <taxon>Eukaryota</taxon>
        <taxon>Metazoa</taxon>
        <taxon>Chordata</taxon>
        <taxon>Craniata</taxon>
        <taxon>Vertebrata</taxon>
        <taxon>Euteleostomi</taxon>
        <taxon>Actinopterygii</taxon>
        <taxon>Neopterygii</taxon>
        <taxon>Teleostei</taxon>
        <taxon>Neoteleostei</taxon>
        <taxon>Acanthomorphata</taxon>
        <taxon>Eupercaria</taxon>
        <taxon>Tetraodontiformes</taxon>
        <taxon>Tetradontoidea</taxon>
        <taxon>Tetraodontidae</taxon>
        <taxon>Tetraodon</taxon>
    </lineage>
</organism>
<comment type="caution">
    <text evidence="2">The sequence shown here is derived from an EMBL/GenBank/DDBJ whole genome shotgun (WGS) entry which is preliminary data.</text>
</comment>
<sequence length="259" mass="28545">MQNLLISPSLAAPACADCPTPSPSAWGHGGRLQASRRHLKYSAVVGRSLFPPHGTHFWSWSCSVRAFPAHTHTFLGQRNDYSKANKKRERRGGRGCLTEETGRRGPVRREIGSECVLTAGWGSEWWREGKRRIEFSEDGSSGSGLAATGSVAPGGRWQQMFPGKTLGLLNSSSGGVFVTNIVLNKNRREDGSRQKHKSPLRRRSPPSRQGKRALAAGLILNLSTLRRQHGLRCSKWGGRGLPPSQRHQQQPKLVFKVLT</sequence>
<feature type="compositionally biased region" description="Low complexity" evidence="1">
    <location>
        <begin position="139"/>
        <end position="151"/>
    </location>
</feature>
<feature type="region of interest" description="Disordered" evidence="1">
    <location>
        <begin position="186"/>
        <end position="211"/>
    </location>
</feature>
<feature type="compositionally biased region" description="Basic residues" evidence="1">
    <location>
        <begin position="194"/>
        <end position="211"/>
    </location>
</feature>
<protein>
    <submittedName>
        <fullName evidence="2">(spotted green pufferfish) hypothetical protein</fullName>
    </submittedName>
</protein>
<dbReference type="KEGG" id="tng:GSTEN00031870G001"/>
<reference evidence="2" key="2">
    <citation type="submission" date="2004-02" db="EMBL/GenBank/DDBJ databases">
        <authorList>
            <consortium name="Genoscope"/>
            <consortium name="Whitehead Institute Centre for Genome Research"/>
        </authorList>
    </citation>
    <scope>NUCLEOTIDE SEQUENCE</scope>
</reference>